<evidence type="ECO:0000313" key="2">
    <source>
        <dbReference type="EMBL" id="GAA4011329.1"/>
    </source>
</evidence>
<dbReference type="SUPFAM" id="SSF55166">
    <property type="entry name" value="Hedgehog/DD-peptidase"/>
    <property type="match status" value="1"/>
</dbReference>
<dbReference type="PROSITE" id="PS51318">
    <property type="entry name" value="TAT"/>
    <property type="match status" value="1"/>
</dbReference>
<gene>
    <name evidence="2" type="ORF">GCM10022232_60920</name>
</gene>
<evidence type="ECO:0000256" key="1">
    <source>
        <dbReference type="SAM" id="Phobius"/>
    </source>
</evidence>
<dbReference type="InterPro" id="IPR009045">
    <property type="entry name" value="Zn_M74/Hedgehog-like"/>
</dbReference>
<accession>A0ABP7SG40</accession>
<keyword evidence="3" id="KW-1185">Reference proteome</keyword>
<keyword evidence="1" id="KW-1133">Transmembrane helix</keyword>
<evidence type="ECO:0008006" key="4">
    <source>
        <dbReference type="Google" id="ProtNLM"/>
    </source>
</evidence>
<comment type="caution">
    <text evidence="2">The sequence shown here is derived from an EMBL/GenBank/DDBJ whole genome shotgun (WGS) entry which is preliminary data.</text>
</comment>
<name>A0ABP7SG40_9ACTN</name>
<proteinExistence type="predicted"/>
<dbReference type="EMBL" id="BAAAZX010000019">
    <property type="protein sequence ID" value="GAA4011329.1"/>
    <property type="molecule type" value="Genomic_DNA"/>
</dbReference>
<reference evidence="3" key="1">
    <citation type="journal article" date="2019" name="Int. J. Syst. Evol. Microbiol.">
        <title>The Global Catalogue of Microorganisms (GCM) 10K type strain sequencing project: providing services to taxonomists for standard genome sequencing and annotation.</title>
        <authorList>
            <consortium name="The Broad Institute Genomics Platform"/>
            <consortium name="The Broad Institute Genome Sequencing Center for Infectious Disease"/>
            <person name="Wu L."/>
            <person name="Ma J."/>
        </authorList>
    </citation>
    <scope>NUCLEOTIDE SEQUENCE [LARGE SCALE GENOMIC DNA]</scope>
    <source>
        <strain evidence="3">JCM 16924</strain>
    </source>
</reference>
<dbReference type="InterPro" id="IPR006311">
    <property type="entry name" value="TAT_signal"/>
</dbReference>
<keyword evidence="1" id="KW-0812">Transmembrane</keyword>
<protein>
    <recommendedName>
        <fullName evidence="4">Peptidase M15C domain-containing protein</fullName>
    </recommendedName>
</protein>
<keyword evidence="1" id="KW-0472">Membrane</keyword>
<sequence length="227" mass="24175">MIDREVSRRRFVGGGAGILGVVTLGSVLSAAPAVAVPKAGREWREDSTANGWRVLTEADAEEYRVEGSGLAIRLAAGDAAVLLLHVARRFHYEIDALRTGDLHGHSTSRLVNHPFESNHLSGTAINIRPHAYPLGVSGGLYPAELVVIRDILAELGGTVAWGGDFTTPKESHFEIALAPTHPKVKGVARTIRGWNGNPGKGAGATDAFAPARRSRAGAFEQRRPVLQ</sequence>
<dbReference type="Proteomes" id="UP001500456">
    <property type="component" value="Unassembled WGS sequence"/>
</dbReference>
<feature type="transmembrane region" description="Helical" evidence="1">
    <location>
        <begin position="12"/>
        <end position="35"/>
    </location>
</feature>
<organism evidence="2 3">
    <name type="scientific">Streptomyces plumbiresistens</name>
    <dbReference type="NCBI Taxonomy" id="511811"/>
    <lineage>
        <taxon>Bacteria</taxon>
        <taxon>Bacillati</taxon>
        <taxon>Actinomycetota</taxon>
        <taxon>Actinomycetes</taxon>
        <taxon>Kitasatosporales</taxon>
        <taxon>Streptomycetaceae</taxon>
        <taxon>Streptomyces</taxon>
    </lineage>
</organism>
<evidence type="ECO:0000313" key="3">
    <source>
        <dbReference type="Proteomes" id="UP001500456"/>
    </source>
</evidence>